<dbReference type="Gene3D" id="3.40.50.2300">
    <property type="match status" value="2"/>
</dbReference>
<evidence type="ECO:0000256" key="2">
    <source>
        <dbReference type="ARBA" id="ARBA00023125"/>
    </source>
</evidence>
<keyword evidence="6" id="KW-1185">Reference proteome</keyword>
<keyword evidence="1" id="KW-0805">Transcription regulation</keyword>
<dbReference type="STRING" id="1437606.BBOH_1297"/>
<dbReference type="PROSITE" id="PS00356">
    <property type="entry name" value="HTH_LACI_1"/>
    <property type="match status" value="1"/>
</dbReference>
<organism evidence="5 6">
    <name type="scientific">Bifidobacterium bohemicum DSM 22767</name>
    <dbReference type="NCBI Taxonomy" id="1437606"/>
    <lineage>
        <taxon>Bacteria</taxon>
        <taxon>Bacillati</taxon>
        <taxon>Actinomycetota</taxon>
        <taxon>Actinomycetes</taxon>
        <taxon>Bifidobacteriales</taxon>
        <taxon>Bifidobacteriaceae</taxon>
        <taxon>Bifidobacterium</taxon>
    </lineage>
</organism>
<dbReference type="GO" id="GO:0003700">
    <property type="term" value="F:DNA-binding transcription factor activity"/>
    <property type="evidence" value="ECO:0007669"/>
    <property type="project" value="TreeGrafter"/>
</dbReference>
<evidence type="ECO:0000259" key="4">
    <source>
        <dbReference type="PROSITE" id="PS50932"/>
    </source>
</evidence>
<reference evidence="5 6" key="1">
    <citation type="submission" date="2014-03" db="EMBL/GenBank/DDBJ databases">
        <title>Genomics of Bifidobacteria.</title>
        <authorList>
            <person name="Ventura M."/>
            <person name="Milani C."/>
            <person name="Lugli G.A."/>
        </authorList>
    </citation>
    <scope>NUCLEOTIDE SEQUENCE [LARGE SCALE GENOMIC DNA]</scope>
    <source>
        <strain evidence="5 6">DSM 22767</strain>
    </source>
</reference>
<dbReference type="Proteomes" id="UP000029096">
    <property type="component" value="Unassembled WGS sequence"/>
</dbReference>
<sequence>MMDDESRLDKRASMFEVAQMAGVSHQTVSRVINHSPNVSASTRARVQHAIDVLHYRPSNSARTLASRRSHTIGLIAGGQHFYGPVSAISSIEEMARRHNLFLAVSMVHEALCTQSEFEELCRSFDEQNVDAFIFITPTDVMFSAACRVRFRQPRVMITSTHGSLSMGQAGRMMQSDERRRTALVGLDQWNAMAEVARLVARFGHHSALYFTGPLQWRDAATRLLGWRKAAAAHTIESREIECNSWESSEAYSRMNHDLERIGATGESKPTVVVTANDAQAVGVARALHEHGLRIPQDISLVGFDDMTGMDDLWPPLSTVRPDFEELGTAAMRETLRLLGGDVQTVYSSNAHGVGLIPARVIQRRSLGPVPHL</sequence>
<keyword evidence="2" id="KW-0238">DNA-binding</keyword>
<dbReference type="eggNOG" id="COG1609">
    <property type="taxonomic scope" value="Bacteria"/>
</dbReference>
<dbReference type="InterPro" id="IPR028082">
    <property type="entry name" value="Peripla_BP_I"/>
</dbReference>
<evidence type="ECO:0000313" key="5">
    <source>
        <dbReference type="EMBL" id="KFI45037.1"/>
    </source>
</evidence>
<dbReference type="PANTHER" id="PTHR30146">
    <property type="entry name" value="LACI-RELATED TRANSCRIPTIONAL REPRESSOR"/>
    <property type="match status" value="1"/>
</dbReference>
<dbReference type="InterPro" id="IPR000843">
    <property type="entry name" value="HTH_LacI"/>
</dbReference>
<dbReference type="InterPro" id="IPR010982">
    <property type="entry name" value="Lambda_DNA-bd_dom_sf"/>
</dbReference>
<comment type="caution">
    <text evidence="5">The sequence shown here is derived from an EMBL/GenBank/DDBJ whole genome shotgun (WGS) entry which is preliminary data.</text>
</comment>
<evidence type="ECO:0000256" key="3">
    <source>
        <dbReference type="ARBA" id="ARBA00023163"/>
    </source>
</evidence>
<dbReference type="SUPFAM" id="SSF47413">
    <property type="entry name" value="lambda repressor-like DNA-binding domains"/>
    <property type="match status" value="1"/>
</dbReference>
<evidence type="ECO:0000313" key="6">
    <source>
        <dbReference type="Proteomes" id="UP000029096"/>
    </source>
</evidence>
<dbReference type="SMART" id="SM00354">
    <property type="entry name" value="HTH_LACI"/>
    <property type="match status" value="1"/>
</dbReference>
<protein>
    <submittedName>
        <fullName evidence="5">LacI-type transcriptional regulator</fullName>
    </submittedName>
</protein>
<dbReference type="EMBL" id="JGYP01000004">
    <property type="protein sequence ID" value="KFI45037.1"/>
    <property type="molecule type" value="Genomic_DNA"/>
</dbReference>
<accession>A0A086ZET7</accession>
<dbReference type="Pfam" id="PF00356">
    <property type="entry name" value="LacI"/>
    <property type="match status" value="1"/>
</dbReference>
<dbReference type="Gene3D" id="1.10.260.40">
    <property type="entry name" value="lambda repressor-like DNA-binding domains"/>
    <property type="match status" value="1"/>
</dbReference>
<name>A0A086ZET7_9BIFI</name>
<dbReference type="PANTHER" id="PTHR30146:SF109">
    <property type="entry name" value="HTH-TYPE TRANSCRIPTIONAL REGULATOR GALS"/>
    <property type="match status" value="1"/>
</dbReference>
<dbReference type="PROSITE" id="PS50932">
    <property type="entry name" value="HTH_LACI_2"/>
    <property type="match status" value="1"/>
</dbReference>
<feature type="domain" description="HTH lacI-type" evidence="4">
    <location>
        <begin position="12"/>
        <end position="66"/>
    </location>
</feature>
<keyword evidence="3" id="KW-0804">Transcription</keyword>
<dbReference type="CDD" id="cd01392">
    <property type="entry name" value="HTH_LacI"/>
    <property type="match status" value="1"/>
</dbReference>
<evidence type="ECO:0000256" key="1">
    <source>
        <dbReference type="ARBA" id="ARBA00023015"/>
    </source>
</evidence>
<dbReference type="Pfam" id="PF13377">
    <property type="entry name" value="Peripla_BP_3"/>
    <property type="match status" value="1"/>
</dbReference>
<proteinExistence type="predicted"/>
<dbReference type="SUPFAM" id="SSF53822">
    <property type="entry name" value="Periplasmic binding protein-like I"/>
    <property type="match status" value="1"/>
</dbReference>
<dbReference type="InterPro" id="IPR046335">
    <property type="entry name" value="LacI/GalR-like_sensor"/>
</dbReference>
<dbReference type="AlphaFoldDB" id="A0A086ZET7"/>
<dbReference type="GO" id="GO:0000976">
    <property type="term" value="F:transcription cis-regulatory region binding"/>
    <property type="evidence" value="ECO:0007669"/>
    <property type="project" value="TreeGrafter"/>
</dbReference>
<gene>
    <name evidence="5" type="ORF">BBOH_1297</name>
</gene>